<feature type="chain" id="PRO_5035412590" evidence="1">
    <location>
        <begin position="26"/>
        <end position="106"/>
    </location>
</feature>
<reference evidence="2" key="1">
    <citation type="submission" date="2020-09" db="EMBL/GenBank/DDBJ databases">
        <authorList>
            <person name="Kikuchi T."/>
        </authorList>
    </citation>
    <scope>NUCLEOTIDE SEQUENCE</scope>
    <source>
        <strain evidence="2">Ka4C1</strain>
    </source>
</reference>
<proteinExistence type="predicted"/>
<feature type="signal peptide" evidence="1">
    <location>
        <begin position="1"/>
        <end position="25"/>
    </location>
</feature>
<dbReference type="OrthoDB" id="10491869at2759"/>
<dbReference type="Proteomes" id="UP000582659">
    <property type="component" value="Unassembled WGS sequence"/>
</dbReference>
<name>A0A7I8XDI6_BURXY</name>
<keyword evidence="3" id="KW-1185">Reference proteome</keyword>
<dbReference type="Proteomes" id="UP000659654">
    <property type="component" value="Unassembled WGS sequence"/>
</dbReference>
<evidence type="ECO:0000313" key="3">
    <source>
        <dbReference type="Proteomes" id="UP000659654"/>
    </source>
</evidence>
<comment type="caution">
    <text evidence="2">The sequence shown here is derived from an EMBL/GenBank/DDBJ whole genome shotgun (WGS) entry which is preliminary data.</text>
</comment>
<accession>A0A7I8XDI6</accession>
<evidence type="ECO:0000256" key="1">
    <source>
        <dbReference type="SAM" id="SignalP"/>
    </source>
</evidence>
<dbReference type="AlphaFoldDB" id="A0A7I8XDI6"/>
<sequence length="106" mass="12387">MSSRSSFFASWVLLLLLGMAMVASAQSHKYKRLPPWRFAGNDLQDFLMSKRSQIQPEQNDYVDPSVFQADIRELDQPAKLVILRPTQDWRQFQKRLSLPFISMNLI</sequence>
<dbReference type="EMBL" id="CAJFDI010000004">
    <property type="protein sequence ID" value="CAD5224651.1"/>
    <property type="molecule type" value="Genomic_DNA"/>
</dbReference>
<dbReference type="EMBL" id="CAJFCV020000004">
    <property type="protein sequence ID" value="CAG9113490.1"/>
    <property type="molecule type" value="Genomic_DNA"/>
</dbReference>
<protein>
    <submittedName>
        <fullName evidence="2">(pine wood nematode) hypothetical protein</fullName>
    </submittedName>
</protein>
<keyword evidence="1" id="KW-0732">Signal</keyword>
<gene>
    <name evidence="2" type="ORF">BXYJ_LOCUS8150</name>
</gene>
<organism evidence="2 3">
    <name type="scientific">Bursaphelenchus xylophilus</name>
    <name type="common">Pinewood nematode worm</name>
    <name type="synonym">Aphelenchoides xylophilus</name>
    <dbReference type="NCBI Taxonomy" id="6326"/>
    <lineage>
        <taxon>Eukaryota</taxon>
        <taxon>Metazoa</taxon>
        <taxon>Ecdysozoa</taxon>
        <taxon>Nematoda</taxon>
        <taxon>Chromadorea</taxon>
        <taxon>Rhabditida</taxon>
        <taxon>Tylenchina</taxon>
        <taxon>Tylenchomorpha</taxon>
        <taxon>Aphelenchoidea</taxon>
        <taxon>Aphelenchoididae</taxon>
        <taxon>Bursaphelenchus</taxon>
    </lineage>
</organism>
<evidence type="ECO:0000313" key="2">
    <source>
        <dbReference type="EMBL" id="CAD5224651.1"/>
    </source>
</evidence>